<evidence type="ECO:0000256" key="3">
    <source>
        <dbReference type="ARBA" id="ARBA00022475"/>
    </source>
</evidence>
<dbReference type="EMBL" id="LS483499">
    <property type="protein sequence ID" value="SQK76927.1"/>
    <property type="molecule type" value="Genomic_DNA"/>
</dbReference>
<evidence type="ECO:0000256" key="5">
    <source>
        <dbReference type="ARBA" id="ARBA00022989"/>
    </source>
</evidence>
<dbReference type="Gene3D" id="1.20.1250.20">
    <property type="entry name" value="MFS general substrate transporter like domains"/>
    <property type="match status" value="2"/>
</dbReference>
<dbReference type="KEGG" id="tpty:NCTC11468_03322"/>
<accession>A0A2X5NW28</accession>
<evidence type="ECO:0000256" key="1">
    <source>
        <dbReference type="ARBA" id="ARBA00004651"/>
    </source>
</evidence>
<dbReference type="InterPro" id="IPR036259">
    <property type="entry name" value="MFS_trans_sf"/>
</dbReference>
<dbReference type="AlphaFoldDB" id="A0A2X5NW28"/>
<protein>
    <submittedName>
        <fullName evidence="9">Tetracycline resistance protein, class C</fullName>
    </submittedName>
</protein>
<feature type="domain" description="Major facilitator superfamily (MFS) profile" evidence="8">
    <location>
        <begin position="18"/>
        <end position="383"/>
    </location>
</feature>
<keyword evidence="2" id="KW-0813">Transport</keyword>
<feature type="transmembrane region" description="Helical" evidence="7">
    <location>
        <begin position="147"/>
        <end position="172"/>
    </location>
</feature>
<dbReference type="PANTHER" id="PTHR43414:SF1">
    <property type="entry name" value="PEPTIDE PERMEASE"/>
    <property type="match status" value="1"/>
</dbReference>
<feature type="transmembrane region" description="Helical" evidence="7">
    <location>
        <begin position="55"/>
        <end position="77"/>
    </location>
</feature>
<dbReference type="InterPro" id="IPR011701">
    <property type="entry name" value="MFS"/>
</dbReference>
<evidence type="ECO:0000313" key="9">
    <source>
        <dbReference type="EMBL" id="SQK76927.1"/>
    </source>
</evidence>
<keyword evidence="5 7" id="KW-1133">Transmembrane helix</keyword>
<evidence type="ECO:0000256" key="7">
    <source>
        <dbReference type="SAM" id="Phobius"/>
    </source>
</evidence>
<dbReference type="SUPFAM" id="SSF103473">
    <property type="entry name" value="MFS general substrate transporter"/>
    <property type="match status" value="1"/>
</dbReference>
<evidence type="ECO:0000256" key="2">
    <source>
        <dbReference type="ARBA" id="ARBA00022448"/>
    </source>
</evidence>
<evidence type="ECO:0000256" key="6">
    <source>
        <dbReference type="ARBA" id="ARBA00023136"/>
    </source>
</evidence>
<dbReference type="PRINTS" id="PR01035">
    <property type="entry name" value="TCRTETA"/>
</dbReference>
<feature type="transmembrane region" description="Helical" evidence="7">
    <location>
        <begin position="20"/>
        <end position="43"/>
    </location>
</feature>
<dbReference type="GO" id="GO:0022857">
    <property type="term" value="F:transmembrane transporter activity"/>
    <property type="evidence" value="ECO:0007669"/>
    <property type="project" value="InterPro"/>
</dbReference>
<dbReference type="PROSITE" id="PS50850">
    <property type="entry name" value="MFS"/>
    <property type="match status" value="1"/>
</dbReference>
<dbReference type="InterPro" id="IPR001958">
    <property type="entry name" value="Tet-R_TetA/multi-R_MdtG-like"/>
</dbReference>
<comment type="subcellular location">
    <subcellularLocation>
        <location evidence="1">Cell membrane</location>
        <topology evidence="1">Multi-pass membrane protein</topology>
    </subcellularLocation>
</comment>
<name>A0A2X5NW28_9GAMM</name>
<proteinExistence type="predicted"/>
<dbReference type="InterPro" id="IPR020846">
    <property type="entry name" value="MFS_dom"/>
</dbReference>
<gene>
    <name evidence="9" type="primary">tetA_2</name>
    <name evidence="9" type="ORF">NCTC11468_03322</name>
</gene>
<feature type="transmembrane region" description="Helical" evidence="7">
    <location>
        <begin position="287"/>
        <end position="307"/>
    </location>
</feature>
<dbReference type="GO" id="GO:0005886">
    <property type="term" value="C:plasma membrane"/>
    <property type="evidence" value="ECO:0007669"/>
    <property type="project" value="UniProtKB-SubCell"/>
</dbReference>
<dbReference type="PANTHER" id="PTHR43414">
    <property type="entry name" value="MULTIDRUG RESISTANCE PROTEIN MDTG"/>
    <property type="match status" value="1"/>
</dbReference>
<dbReference type="Proteomes" id="UP000248758">
    <property type="component" value="Chromosome 1"/>
</dbReference>
<feature type="transmembrane region" description="Helical" evidence="7">
    <location>
        <begin position="178"/>
        <end position="196"/>
    </location>
</feature>
<sequence>MADYSGNLSEADPHWQRNLWVCTLGSFSTLIAMTLLLPFLPLYLQSLGVKGTSSIAHWSAVAYGATFLTAALTAPLWGRLADKYGRKLMLIRASLGMAVAMSLMGMATAPWQLVALRLLAGLLGGYASGSMILVAAQTPKEKTGYAIGILSGGIMAGNIVGPLAGGMLPAIIGIRETFLLTGGIIFLAFLGTLLLLKEERQPARHSPSQSAVQQPVPVTVKVMWVSAMLLIFATMSVEPIITLYVASLISDLTQATLFTGVIMASTALGSIIAAPRIGALADRTGHWRVLSCGLLICGVLLIPQAFVTAVWQLLVLRFLMGLALGECCPVSLQLSAIMHRPDKPVAYSGIPRRHNISVRSAGHCLAVWSQVRQVCRPFFWGRR</sequence>
<evidence type="ECO:0000256" key="4">
    <source>
        <dbReference type="ARBA" id="ARBA00022692"/>
    </source>
</evidence>
<keyword evidence="4 7" id="KW-0812">Transmembrane</keyword>
<feature type="transmembrane region" description="Helical" evidence="7">
    <location>
        <begin position="222"/>
        <end position="249"/>
    </location>
</feature>
<dbReference type="Pfam" id="PF07690">
    <property type="entry name" value="MFS_1"/>
    <property type="match status" value="1"/>
</dbReference>
<feature type="transmembrane region" description="Helical" evidence="7">
    <location>
        <begin position="114"/>
        <end position="135"/>
    </location>
</feature>
<feature type="transmembrane region" description="Helical" evidence="7">
    <location>
        <begin position="255"/>
        <end position="275"/>
    </location>
</feature>
<organism evidence="9 10">
    <name type="scientific">Tatumella ptyseos</name>
    <dbReference type="NCBI Taxonomy" id="82987"/>
    <lineage>
        <taxon>Bacteria</taxon>
        <taxon>Pseudomonadati</taxon>
        <taxon>Pseudomonadota</taxon>
        <taxon>Gammaproteobacteria</taxon>
        <taxon>Enterobacterales</taxon>
        <taxon>Erwiniaceae</taxon>
        <taxon>Tatumella</taxon>
    </lineage>
</organism>
<reference evidence="9 10" key="1">
    <citation type="submission" date="2018-06" db="EMBL/GenBank/DDBJ databases">
        <authorList>
            <consortium name="Pathogen Informatics"/>
            <person name="Doyle S."/>
        </authorList>
    </citation>
    <scope>NUCLEOTIDE SEQUENCE [LARGE SCALE GENOMIC DNA]</scope>
    <source>
        <strain evidence="9 10">NCTC11468</strain>
    </source>
</reference>
<keyword evidence="3" id="KW-1003">Cell membrane</keyword>
<evidence type="ECO:0000259" key="8">
    <source>
        <dbReference type="PROSITE" id="PS50850"/>
    </source>
</evidence>
<keyword evidence="6 7" id="KW-0472">Membrane</keyword>
<feature type="transmembrane region" description="Helical" evidence="7">
    <location>
        <begin position="89"/>
        <end position="108"/>
    </location>
</feature>
<evidence type="ECO:0000313" key="10">
    <source>
        <dbReference type="Proteomes" id="UP000248758"/>
    </source>
</evidence>